<dbReference type="SUPFAM" id="SSF53756">
    <property type="entry name" value="UDP-Glycosyltransferase/glycogen phosphorylase"/>
    <property type="match status" value="1"/>
</dbReference>
<dbReference type="CDD" id="cd03808">
    <property type="entry name" value="GT4_CapM-like"/>
    <property type="match status" value="1"/>
</dbReference>
<keyword evidence="4" id="KW-1185">Reference proteome</keyword>
<dbReference type="EMBL" id="LT828648">
    <property type="protein sequence ID" value="SLM46402.1"/>
    <property type="molecule type" value="Genomic_DNA"/>
</dbReference>
<dbReference type="Proteomes" id="UP000192042">
    <property type="component" value="Chromosome I"/>
</dbReference>
<evidence type="ECO:0000259" key="1">
    <source>
        <dbReference type="Pfam" id="PF00534"/>
    </source>
</evidence>
<dbReference type="PANTHER" id="PTHR12526">
    <property type="entry name" value="GLYCOSYLTRANSFERASE"/>
    <property type="match status" value="1"/>
</dbReference>
<dbReference type="AlphaFoldDB" id="A0A1W1I097"/>
<dbReference type="InterPro" id="IPR028098">
    <property type="entry name" value="Glyco_trans_4-like_N"/>
</dbReference>
<dbReference type="KEGG" id="nja:NSJP_0230"/>
<dbReference type="Pfam" id="PF13579">
    <property type="entry name" value="Glyco_trans_4_4"/>
    <property type="match status" value="1"/>
</dbReference>
<evidence type="ECO:0000313" key="3">
    <source>
        <dbReference type="EMBL" id="SLM46402.1"/>
    </source>
</evidence>
<dbReference type="EC" id="2.4.-.-" evidence="3"/>
<dbReference type="PANTHER" id="PTHR12526:SF630">
    <property type="entry name" value="GLYCOSYLTRANSFERASE"/>
    <property type="match status" value="1"/>
</dbReference>
<evidence type="ECO:0000313" key="4">
    <source>
        <dbReference type="Proteomes" id="UP000192042"/>
    </source>
</evidence>
<keyword evidence="3" id="KW-0808">Transferase</keyword>
<dbReference type="InterPro" id="IPR001296">
    <property type="entry name" value="Glyco_trans_1"/>
</dbReference>
<dbReference type="STRING" id="1325564.NSJP_0230"/>
<dbReference type="RefSeq" id="WP_080885095.1">
    <property type="nucleotide sequence ID" value="NZ_LT828648.1"/>
</dbReference>
<feature type="domain" description="Glycosyl transferase family 1" evidence="1">
    <location>
        <begin position="196"/>
        <end position="344"/>
    </location>
</feature>
<proteinExistence type="predicted"/>
<dbReference type="Gene3D" id="3.40.50.2000">
    <property type="entry name" value="Glycogen Phosphorylase B"/>
    <property type="match status" value="2"/>
</dbReference>
<dbReference type="Pfam" id="PF00534">
    <property type="entry name" value="Glycos_transf_1"/>
    <property type="match status" value="1"/>
</dbReference>
<keyword evidence="3" id="KW-0328">Glycosyltransferase</keyword>
<protein>
    <submittedName>
        <fullName evidence="3">Putative Glycosyltransferase, group 1</fullName>
        <ecNumber evidence="3">2.4.-.-</ecNumber>
    </submittedName>
</protein>
<gene>
    <name evidence="3" type="ORF">NSJP_0230</name>
</gene>
<sequence length="395" mass="44076">METVCHVITKLELGGAQEIALHLVSHLDPAKYRLVLATGPGGLLDEDAKAIRGLDVILLSWLGRPVHLFGDVAALVELIFLFRRLRPTIVHTHSSKAGILGRWAAWFAGVPIILHTIHGFGITPGQSPAVRWLFTRLERITGWITTYWIAVAQADIDRGRRWGLFEKNVSLIRPGIDPGPFELPFDERDRAAMRCEFGAGSDHWLIGTVACLKPQKAPEHFMAVAKNVCDRLPQARFVLIGDGELRQSVESLIVRYRLEDRVRLAGWRRDIPASMKAMDAFVLTSRWEGLPRVILEARATGLPIAATNVGGVREAMETHRSGIVVDDGDVAALSAFLVQLYREGRESRGHALKRAGSLPLEFHIDHMVYQYQTLYAELLEARRDDMQSQALGLSR</sequence>
<name>A0A1W1I097_9BACT</name>
<dbReference type="GO" id="GO:0016757">
    <property type="term" value="F:glycosyltransferase activity"/>
    <property type="evidence" value="ECO:0007669"/>
    <property type="project" value="UniProtKB-KW"/>
</dbReference>
<dbReference type="OrthoDB" id="9806653at2"/>
<reference evidence="3 4" key="1">
    <citation type="submission" date="2017-03" db="EMBL/GenBank/DDBJ databases">
        <authorList>
            <person name="Afonso C.L."/>
            <person name="Miller P.J."/>
            <person name="Scott M.A."/>
            <person name="Spackman E."/>
            <person name="Goraichik I."/>
            <person name="Dimitrov K.M."/>
            <person name="Suarez D.L."/>
            <person name="Swayne D.E."/>
        </authorList>
    </citation>
    <scope>NUCLEOTIDE SEQUENCE [LARGE SCALE GENOMIC DNA]</scope>
    <source>
        <strain evidence="3">Genome sequencing of Nitrospira japonica strain NJ11</strain>
    </source>
</reference>
<feature type="domain" description="Glycosyltransferase subfamily 4-like N-terminal" evidence="2">
    <location>
        <begin position="14"/>
        <end position="175"/>
    </location>
</feature>
<organism evidence="3 4">
    <name type="scientific">Nitrospira japonica</name>
    <dbReference type="NCBI Taxonomy" id="1325564"/>
    <lineage>
        <taxon>Bacteria</taxon>
        <taxon>Pseudomonadati</taxon>
        <taxon>Nitrospirota</taxon>
        <taxon>Nitrospiria</taxon>
        <taxon>Nitrospirales</taxon>
        <taxon>Nitrospiraceae</taxon>
        <taxon>Nitrospira</taxon>
    </lineage>
</organism>
<evidence type="ECO:0000259" key="2">
    <source>
        <dbReference type="Pfam" id="PF13579"/>
    </source>
</evidence>
<accession>A0A1W1I097</accession>